<accession>A0ABD1IW94</accession>
<dbReference type="InterPro" id="IPR033989">
    <property type="entry name" value="CD209-like_CTLD"/>
</dbReference>
<name>A0ABD1IW94_9TELE</name>
<dbReference type="AlphaFoldDB" id="A0ABD1IW94"/>
<dbReference type="InterPro" id="IPR018378">
    <property type="entry name" value="C-type_lectin_CS"/>
</dbReference>
<dbReference type="GO" id="GO:0030246">
    <property type="term" value="F:carbohydrate binding"/>
    <property type="evidence" value="ECO:0007669"/>
    <property type="project" value="UniProtKB-KW"/>
</dbReference>
<protein>
    <recommendedName>
        <fullName evidence="5">C-type lectin domain-containing protein</fullName>
    </recommendedName>
</protein>
<keyword evidence="4" id="KW-0472">Membrane</keyword>
<dbReference type="InterPro" id="IPR016187">
    <property type="entry name" value="CTDL_fold"/>
</dbReference>
<dbReference type="Pfam" id="PF00059">
    <property type="entry name" value="Lectin_C"/>
    <property type="match status" value="1"/>
</dbReference>
<dbReference type="CDD" id="cd03590">
    <property type="entry name" value="CLECT_DC-SIGN_like"/>
    <property type="match status" value="1"/>
</dbReference>
<reference evidence="6 7" key="1">
    <citation type="submission" date="2024-09" db="EMBL/GenBank/DDBJ databases">
        <title>A chromosome-level genome assembly of Gray's grenadier anchovy, Coilia grayii.</title>
        <authorList>
            <person name="Fu Z."/>
        </authorList>
    </citation>
    <scope>NUCLEOTIDE SEQUENCE [LARGE SCALE GENOMIC DNA]</scope>
    <source>
        <strain evidence="6">G4</strain>
        <tissue evidence="6">Muscle</tissue>
    </source>
</reference>
<keyword evidence="2" id="KW-1015">Disulfide bond</keyword>
<dbReference type="Proteomes" id="UP001591681">
    <property type="component" value="Unassembled WGS sequence"/>
</dbReference>
<dbReference type="EMBL" id="JBHFQA010000022">
    <property type="protein sequence ID" value="KAL2079243.1"/>
    <property type="molecule type" value="Genomic_DNA"/>
</dbReference>
<dbReference type="SMART" id="SM00034">
    <property type="entry name" value="CLECT"/>
    <property type="match status" value="1"/>
</dbReference>
<keyword evidence="4" id="KW-0812">Transmembrane</keyword>
<proteinExistence type="predicted"/>
<evidence type="ECO:0000256" key="3">
    <source>
        <dbReference type="SAM" id="Coils"/>
    </source>
</evidence>
<keyword evidence="3" id="KW-0175">Coiled coil</keyword>
<dbReference type="Gene3D" id="3.10.100.10">
    <property type="entry name" value="Mannose-Binding Protein A, subunit A"/>
    <property type="match status" value="1"/>
</dbReference>
<dbReference type="PANTHER" id="PTHR22803">
    <property type="entry name" value="MANNOSE, PHOSPHOLIPASE, LECTIN RECEPTOR RELATED"/>
    <property type="match status" value="1"/>
</dbReference>
<gene>
    <name evidence="6" type="ORF">ACEWY4_024987</name>
</gene>
<dbReference type="InterPro" id="IPR050111">
    <property type="entry name" value="C-type_lectin/snaclec_domain"/>
</dbReference>
<comment type="caution">
    <text evidence="6">The sequence shown here is derived from an EMBL/GenBank/DDBJ whole genome shotgun (WGS) entry which is preliminary data.</text>
</comment>
<feature type="domain" description="C-type lectin" evidence="5">
    <location>
        <begin position="244"/>
        <end position="369"/>
    </location>
</feature>
<evidence type="ECO:0000313" key="6">
    <source>
        <dbReference type="EMBL" id="KAL2079243.1"/>
    </source>
</evidence>
<keyword evidence="7" id="KW-1185">Reference proteome</keyword>
<evidence type="ECO:0000256" key="2">
    <source>
        <dbReference type="ARBA" id="ARBA00023157"/>
    </source>
</evidence>
<keyword evidence="1" id="KW-0430">Lectin</keyword>
<organism evidence="6 7">
    <name type="scientific">Coilia grayii</name>
    <name type="common">Gray's grenadier anchovy</name>
    <dbReference type="NCBI Taxonomy" id="363190"/>
    <lineage>
        <taxon>Eukaryota</taxon>
        <taxon>Metazoa</taxon>
        <taxon>Chordata</taxon>
        <taxon>Craniata</taxon>
        <taxon>Vertebrata</taxon>
        <taxon>Euteleostomi</taxon>
        <taxon>Actinopterygii</taxon>
        <taxon>Neopterygii</taxon>
        <taxon>Teleostei</taxon>
        <taxon>Clupei</taxon>
        <taxon>Clupeiformes</taxon>
        <taxon>Clupeoidei</taxon>
        <taxon>Engraulidae</taxon>
        <taxon>Coilinae</taxon>
        <taxon>Coilia</taxon>
    </lineage>
</organism>
<dbReference type="PROSITE" id="PS50041">
    <property type="entry name" value="C_TYPE_LECTIN_2"/>
    <property type="match status" value="1"/>
</dbReference>
<evidence type="ECO:0000256" key="1">
    <source>
        <dbReference type="ARBA" id="ARBA00022734"/>
    </source>
</evidence>
<sequence>MYRLTENQYQKMSTNDVYSKVNLKAKKKTNSASAGDDDSDYIDYSLIDFTTSGNNRRRSKGAAQNSELSTQSAHTPVVFTAQSDFPVATAMTHVRDIKQSAKFLLCLNLLFVILAVILGILCIRSELQKAIANNQKLSNDKQIKDNELRKKQAELRQKDTRIGQLNQDNTRVRQELVDTKKSLDEQKQKNVLFSHIKKSIEVELKKYRNTRVKTGTETKDQEKILLDSVLQALQTGCAFSWKYASGKCFLFSSEKSTWNQSRDTCQAEGGHLAIVDTDDKWNLLKRNIPGDKTAFYWIGLTDLEQEGQWRWVNNDTAIDRLSSHWFKSEPDNWTKNSTRPEGEDCAKMNAGEGLWMDGFCDEQFLYICETTAAV</sequence>
<feature type="coiled-coil region" evidence="3">
    <location>
        <begin position="127"/>
        <end position="189"/>
    </location>
</feature>
<evidence type="ECO:0000259" key="5">
    <source>
        <dbReference type="PROSITE" id="PS50041"/>
    </source>
</evidence>
<evidence type="ECO:0000313" key="7">
    <source>
        <dbReference type="Proteomes" id="UP001591681"/>
    </source>
</evidence>
<feature type="transmembrane region" description="Helical" evidence="4">
    <location>
        <begin position="103"/>
        <end position="121"/>
    </location>
</feature>
<keyword evidence="4" id="KW-1133">Transmembrane helix</keyword>
<evidence type="ECO:0000256" key="4">
    <source>
        <dbReference type="SAM" id="Phobius"/>
    </source>
</evidence>
<dbReference type="InterPro" id="IPR016186">
    <property type="entry name" value="C-type_lectin-like/link_sf"/>
</dbReference>
<dbReference type="PROSITE" id="PS00615">
    <property type="entry name" value="C_TYPE_LECTIN_1"/>
    <property type="match status" value="1"/>
</dbReference>
<dbReference type="InterPro" id="IPR001304">
    <property type="entry name" value="C-type_lectin-like"/>
</dbReference>
<dbReference type="SUPFAM" id="SSF56436">
    <property type="entry name" value="C-type lectin-like"/>
    <property type="match status" value="1"/>
</dbReference>